<feature type="transmembrane region" description="Helical" evidence="1">
    <location>
        <begin position="73"/>
        <end position="94"/>
    </location>
</feature>
<dbReference type="AlphaFoldDB" id="A0A1E5XIX7"/>
<dbReference type="Proteomes" id="UP000095463">
    <property type="component" value="Unassembled WGS sequence"/>
</dbReference>
<dbReference type="InterPro" id="IPR010331">
    <property type="entry name" value="ExoD"/>
</dbReference>
<dbReference type="RefSeq" id="WP_069912040.1">
    <property type="nucleotide sequence ID" value="NZ_LAJE02000363.1"/>
</dbReference>
<feature type="transmembrane region" description="Helical" evidence="1">
    <location>
        <begin position="137"/>
        <end position="154"/>
    </location>
</feature>
<evidence type="ECO:0000256" key="1">
    <source>
        <dbReference type="SAM" id="Phobius"/>
    </source>
</evidence>
<dbReference type="OrthoDB" id="8446803at2"/>
<sequence length="227" mass="24363">MTERQGESDLSKVDQAEGADRLSAILMAIATAEDRERISIGDLLEALKRRALGALMFIFAIITALPMPPGVSAVVGAPLVFLTAQLMLGMNAWLPRIITDRSLSRVDFHRVMKAASPWLARAEGIMKPRFEFLAKRPAVYFAGFVAFVMALLVLLPIPGANMAPSIAICIIALGLLERDGIWIILGALVGIVSTVVVGGIYWVLITWTVSLVLSFFGLGAPPPVPAV</sequence>
<dbReference type="EMBL" id="LAJE02000363">
    <property type="protein sequence ID" value="OEO28556.1"/>
    <property type="molecule type" value="Genomic_DNA"/>
</dbReference>
<feature type="transmembrane region" description="Helical" evidence="1">
    <location>
        <begin position="51"/>
        <end position="67"/>
    </location>
</feature>
<gene>
    <name evidence="2" type="ORF">VW23_003690</name>
</gene>
<evidence type="ECO:0000313" key="3">
    <source>
        <dbReference type="Proteomes" id="UP000095463"/>
    </source>
</evidence>
<reference evidence="2 3" key="1">
    <citation type="journal article" date="2015" name="Genome Announc.">
        <title>Genome Assemblies of Three Soil-Associated Devosia species: D. insulae, D. limi, and D. soli.</title>
        <authorList>
            <person name="Hassan Y.I."/>
            <person name="Lepp D."/>
            <person name="Zhou T."/>
        </authorList>
    </citation>
    <scope>NUCLEOTIDE SEQUENCE [LARGE SCALE GENOMIC DNA]</scope>
    <source>
        <strain evidence="2 3">DS-56</strain>
    </source>
</reference>
<protein>
    <submittedName>
        <fullName evidence="2">Uncharacterized protein</fullName>
    </submittedName>
</protein>
<dbReference type="PANTHER" id="PTHR41795:SF1">
    <property type="entry name" value="EXOPOLYSACCHARIDE SYNTHESIS PROTEIN"/>
    <property type="match status" value="1"/>
</dbReference>
<dbReference type="PIRSF" id="PIRSF033239">
    <property type="entry name" value="ExoD"/>
    <property type="match status" value="1"/>
</dbReference>
<keyword evidence="1" id="KW-0472">Membrane</keyword>
<name>A0A1E5XIX7_9HYPH</name>
<organism evidence="2 3">
    <name type="scientific">Devosia insulae DS-56</name>
    <dbReference type="NCBI Taxonomy" id="1116389"/>
    <lineage>
        <taxon>Bacteria</taxon>
        <taxon>Pseudomonadati</taxon>
        <taxon>Pseudomonadota</taxon>
        <taxon>Alphaproteobacteria</taxon>
        <taxon>Hyphomicrobiales</taxon>
        <taxon>Devosiaceae</taxon>
        <taxon>Devosia</taxon>
    </lineage>
</organism>
<feature type="transmembrane region" description="Helical" evidence="1">
    <location>
        <begin position="183"/>
        <end position="204"/>
    </location>
</feature>
<keyword evidence="1" id="KW-0812">Transmembrane</keyword>
<proteinExistence type="predicted"/>
<dbReference type="PANTHER" id="PTHR41795">
    <property type="entry name" value="EXOPOLYSACCHARIDE SYNTHESIS PROTEIN"/>
    <property type="match status" value="1"/>
</dbReference>
<keyword evidence="3" id="KW-1185">Reference proteome</keyword>
<evidence type="ECO:0000313" key="2">
    <source>
        <dbReference type="EMBL" id="OEO28556.1"/>
    </source>
</evidence>
<dbReference type="Pfam" id="PF06055">
    <property type="entry name" value="ExoD"/>
    <property type="match status" value="1"/>
</dbReference>
<comment type="caution">
    <text evidence="2">The sequence shown here is derived from an EMBL/GenBank/DDBJ whole genome shotgun (WGS) entry which is preliminary data.</text>
</comment>
<keyword evidence="1" id="KW-1133">Transmembrane helix</keyword>
<accession>A0A1E5XIX7</accession>